<accession>A0AAD2D5D7</accession>
<dbReference type="Gene3D" id="3.40.50.410">
    <property type="entry name" value="von Willebrand factor, type A domain"/>
    <property type="match status" value="1"/>
</dbReference>
<evidence type="ECO:0000313" key="11">
    <source>
        <dbReference type="Proteomes" id="UP001295684"/>
    </source>
</evidence>
<gene>
    <name evidence="10" type="ORF">ECRASSUSDP1_LOCUS22082</name>
</gene>
<dbReference type="PANTHER" id="PTHR13143">
    <property type="entry name" value="TETRATRICOPEPTIDE REPEAT PROTEIN 19"/>
    <property type="match status" value="1"/>
</dbReference>
<dbReference type="InterPro" id="IPR036465">
    <property type="entry name" value="vWFA_dom_sf"/>
</dbReference>
<keyword evidence="8" id="KW-0812">Transmembrane</keyword>
<dbReference type="InterPro" id="IPR019734">
    <property type="entry name" value="TPR_rpt"/>
</dbReference>
<organism evidence="10 11">
    <name type="scientific">Euplotes crassus</name>
    <dbReference type="NCBI Taxonomy" id="5936"/>
    <lineage>
        <taxon>Eukaryota</taxon>
        <taxon>Sar</taxon>
        <taxon>Alveolata</taxon>
        <taxon>Ciliophora</taxon>
        <taxon>Intramacronucleata</taxon>
        <taxon>Spirotrichea</taxon>
        <taxon>Hypotrichia</taxon>
        <taxon>Euplotida</taxon>
        <taxon>Euplotidae</taxon>
        <taxon>Moneuplotes</taxon>
    </lineage>
</organism>
<dbReference type="InterPro" id="IPR040395">
    <property type="entry name" value="TTC19"/>
</dbReference>
<evidence type="ECO:0000256" key="4">
    <source>
        <dbReference type="ARBA" id="ARBA00022803"/>
    </source>
</evidence>
<dbReference type="PROSITE" id="PS50005">
    <property type="entry name" value="TPR"/>
    <property type="match status" value="1"/>
</dbReference>
<evidence type="ECO:0000256" key="5">
    <source>
        <dbReference type="ARBA" id="ARBA00022946"/>
    </source>
</evidence>
<protein>
    <recommendedName>
        <fullName evidence="9">VWFA domain-containing protein</fullName>
    </recommendedName>
</protein>
<dbReference type="Proteomes" id="UP001295684">
    <property type="component" value="Unassembled WGS sequence"/>
</dbReference>
<keyword evidence="5" id="KW-0809">Transit peptide</keyword>
<dbReference type="InterPro" id="IPR002035">
    <property type="entry name" value="VWF_A"/>
</dbReference>
<keyword evidence="8" id="KW-1133">Transmembrane helix</keyword>
<evidence type="ECO:0000313" key="10">
    <source>
        <dbReference type="EMBL" id="CAI2380645.1"/>
    </source>
</evidence>
<comment type="similarity">
    <text evidence="2">Belongs to the TTC19 family.</text>
</comment>
<feature type="transmembrane region" description="Helical" evidence="8">
    <location>
        <begin position="425"/>
        <end position="449"/>
    </location>
</feature>
<proteinExistence type="inferred from homology"/>
<comment type="subcellular location">
    <subcellularLocation>
        <location evidence="1">Mitochondrion</location>
    </subcellularLocation>
</comment>
<evidence type="ECO:0000256" key="7">
    <source>
        <dbReference type="PROSITE-ProRule" id="PRU00339"/>
    </source>
</evidence>
<dbReference type="Gene3D" id="1.25.40.10">
    <property type="entry name" value="Tetratricopeptide repeat domain"/>
    <property type="match status" value="1"/>
</dbReference>
<dbReference type="Pfam" id="PF00092">
    <property type="entry name" value="VWA"/>
    <property type="match status" value="1"/>
</dbReference>
<keyword evidence="11" id="KW-1185">Reference proteome</keyword>
<dbReference type="Gene3D" id="3.30.450.20">
    <property type="entry name" value="PAS domain"/>
    <property type="match status" value="1"/>
</dbReference>
<sequence>MLKCCKKICKRRKSARAQIVCVTLPFLLVGLVLIYLLCVLYGYFIIRKNMDSAANHLVEIRQEDLLRRSEMQALRSQKIVQEPIHNNYIFSSFFKEVINSNLKLSQNFEISTYASNYNDFVSEKKNRDLSQWYITPGITDESQLNSTQKDNISTILSLFPLFKGILFDSFDEEGGLYNTIYYATNDERTFVQYPGYKSDMLINWPGTDTLCPEHFDPPQMEFYDARCRPFYKKAVDEAFDFITHGPYTNPSSTNMFYALTMSQAIPKSDGQGIHGVLNHDLNLILKGNNQFEGEQDSDRTHSMITSVDGTLIEHSNVTLSSTSDSITKAEFSQTSVPLENELYTEETKKFNETFLPIFKSIQDPIVTTFTKFGNEYLAAVNPIRVRHNVNEEGIVKFDRMFIYIQIRDREAFIRDITDKSDLLKLLIIFGCVFTVTMIFLILASAWFLLKIASRGLLPIKILNSKVSILMTTNGEFNMDQMKSKMTSSEARKMFRVFSQLITARRFTSNKIMYSSNAIAIMEYAEAYTVFRGNQKVQGICMNNIGHTYYKLGDYEKAAKSYHEASECARSLMSNKLLSDVIMKENIMLYCKRKYYFCMCKFYSLQNHHISPGEKEILRIEKELEQTKTLIEKLVKNSVSDILIMLNLYSSKCLLMTRRLISAERDLHIAIKIFKKKQKLIQEDRPDIPIIPRCILRQRILLQKSLVMLDFKKKRKAAYLLTDLLKIGEVYDPAVRKEALMTLHSLFGNHPEAQNIEQMLQLFQPTRKKNIILLVDSLKDKYFETKKNLCQEIFDCLEQEDNISLISMENKVNRVFSLVPKSQNTIQLSNQLKYLDSKTPKSLLLVDGLGHSLDEIVTYSIENRNNNYNWIICIISSIDTSSFRSRDELILLEEELENKNINILCVVIGDADSEKYKKLHTYMNFNDSTIFLNIQNEYNKRDKNLSGMIQAPLPGRRSSGARSEILKLRALIKNTSNIQIIEENLVYEEFK</sequence>
<keyword evidence="4 7" id="KW-0802">TPR repeat</keyword>
<evidence type="ECO:0000256" key="8">
    <source>
        <dbReference type="SAM" id="Phobius"/>
    </source>
</evidence>
<dbReference type="PANTHER" id="PTHR13143:SF6">
    <property type="entry name" value="TETRATRICOPEPTIDE REPEAT PROTEIN 19, MITOCHONDRIAL"/>
    <property type="match status" value="1"/>
</dbReference>
<keyword evidence="8" id="KW-0472">Membrane</keyword>
<dbReference type="SMART" id="SM00028">
    <property type="entry name" value="TPR"/>
    <property type="match status" value="1"/>
</dbReference>
<comment type="caution">
    <text evidence="10">The sequence shown here is derived from an EMBL/GenBank/DDBJ whole genome shotgun (WGS) entry which is preliminary data.</text>
</comment>
<dbReference type="GO" id="GO:0034551">
    <property type="term" value="P:mitochondrial respiratory chain complex III assembly"/>
    <property type="evidence" value="ECO:0007669"/>
    <property type="project" value="InterPro"/>
</dbReference>
<feature type="repeat" description="TPR" evidence="7">
    <location>
        <begin position="538"/>
        <end position="571"/>
    </location>
</feature>
<evidence type="ECO:0000259" key="9">
    <source>
        <dbReference type="Pfam" id="PF00092"/>
    </source>
</evidence>
<dbReference type="InterPro" id="IPR011990">
    <property type="entry name" value="TPR-like_helical_dom_sf"/>
</dbReference>
<evidence type="ECO:0000256" key="2">
    <source>
        <dbReference type="ARBA" id="ARBA00008219"/>
    </source>
</evidence>
<reference evidence="10" key="1">
    <citation type="submission" date="2023-07" db="EMBL/GenBank/DDBJ databases">
        <authorList>
            <consortium name="AG Swart"/>
            <person name="Singh M."/>
            <person name="Singh A."/>
            <person name="Seah K."/>
            <person name="Emmerich C."/>
        </authorList>
    </citation>
    <scope>NUCLEOTIDE SEQUENCE</scope>
    <source>
        <strain evidence="10">DP1</strain>
    </source>
</reference>
<dbReference type="SUPFAM" id="SSF48452">
    <property type="entry name" value="TPR-like"/>
    <property type="match status" value="1"/>
</dbReference>
<evidence type="ECO:0000256" key="3">
    <source>
        <dbReference type="ARBA" id="ARBA00022737"/>
    </source>
</evidence>
<dbReference type="SUPFAM" id="SSF53300">
    <property type="entry name" value="vWA-like"/>
    <property type="match status" value="1"/>
</dbReference>
<dbReference type="GO" id="GO:0005743">
    <property type="term" value="C:mitochondrial inner membrane"/>
    <property type="evidence" value="ECO:0007669"/>
    <property type="project" value="TreeGrafter"/>
</dbReference>
<keyword evidence="3" id="KW-0677">Repeat</keyword>
<dbReference type="AlphaFoldDB" id="A0AAD2D5D7"/>
<feature type="transmembrane region" description="Helical" evidence="8">
    <location>
        <begin position="20"/>
        <end position="44"/>
    </location>
</feature>
<name>A0AAD2D5D7_EUPCR</name>
<evidence type="ECO:0000256" key="1">
    <source>
        <dbReference type="ARBA" id="ARBA00004173"/>
    </source>
</evidence>
<dbReference type="EMBL" id="CAMPGE010022614">
    <property type="protein sequence ID" value="CAI2380645.1"/>
    <property type="molecule type" value="Genomic_DNA"/>
</dbReference>
<feature type="domain" description="VWFA" evidence="9">
    <location>
        <begin position="770"/>
        <end position="923"/>
    </location>
</feature>
<keyword evidence="6" id="KW-0496">Mitochondrion</keyword>
<evidence type="ECO:0000256" key="6">
    <source>
        <dbReference type="ARBA" id="ARBA00023128"/>
    </source>
</evidence>